<feature type="transmembrane region" description="Helical" evidence="9">
    <location>
        <begin position="253"/>
        <end position="273"/>
    </location>
</feature>
<dbReference type="Pfam" id="PF03611">
    <property type="entry name" value="EIIC-GAT"/>
    <property type="match status" value="1"/>
</dbReference>
<dbReference type="AlphaFoldDB" id="R9CER8"/>
<dbReference type="Proteomes" id="UP000013988">
    <property type="component" value="Unassembled WGS sequence"/>
</dbReference>
<dbReference type="EMBL" id="ASRV01000045">
    <property type="protein sequence ID" value="EOR27525.1"/>
    <property type="molecule type" value="Genomic_DNA"/>
</dbReference>
<dbReference type="OrthoDB" id="9787936at2"/>
<dbReference type="PANTHER" id="PTHR37324">
    <property type="entry name" value="PTS SYSTEM GALACTITOL-SPECIFIC EIIC COMPONENT"/>
    <property type="match status" value="1"/>
</dbReference>
<feature type="transmembrane region" description="Helical" evidence="9">
    <location>
        <begin position="332"/>
        <end position="351"/>
    </location>
</feature>
<keyword evidence="3" id="KW-1003">Cell membrane</keyword>
<feature type="transmembrane region" description="Helical" evidence="9">
    <location>
        <begin position="179"/>
        <end position="199"/>
    </location>
</feature>
<proteinExistence type="predicted"/>
<dbReference type="PROSITE" id="PS51104">
    <property type="entry name" value="PTS_EIIC_TYPE_2"/>
    <property type="match status" value="1"/>
</dbReference>
<accession>R9CER8</accession>
<feature type="domain" description="PTS EIIC type-2" evidence="10">
    <location>
        <begin position="8"/>
        <end position="442"/>
    </location>
</feature>
<evidence type="ECO:0000256" key="8">
    <source>
        <dbReference type="ARBA" id="ARBA00023136"/>
    </source>
</evidence>
<feature type="transmembrane region" description="Helical" evidence="9">
    <location>
        <begin position="412"/>
        <end position="436"/>
    </location>
</feature>
<evidence type="ECO:0000259" key="10">
    <source>
        <dbReference type="PROSITE" id="PS51104"/>
    </source>
</evidence>
<evidence type="ECO:0000313" key="12">
    <source>
        <dbReference type="Proteomes" id="UP000013988"/>
    </source>
</evidence>
<dbReference type="PANTHER" id="PTHR37324:SF2">
    <property type="entry name" value="PTS SYSTEM GALACTITOL-SPECIFIC EIIC COMPONENT"/>
    <property type="match status" value="1"/>
</dbReference>
<comment type="subcellular location">
    <subcellularLocation>
        <location evidence="1">Cell membrane</location>
        <topology evidence="1">Multi-pass membrane protein</topology>
    </subcellularLocation>
</comment>
<keyword evidence="6 9" id="KW-0812">Transmembrane</keyword>
<reference evidence="11 12" key="1">
    <citation type="submission" date="2013-03" db="EMBL/GenBank/DDBJ databases">
        <title>Whole genome shotgun sequencing of Clostridium sartagoforme AAU1.</title>
        <authorList>
            <person name="Joshi C.G."/>
            <person name="Duggirala S.M."/>
            <person name="Nathani N.M."/>
            <person name="Bhatt V.D."/>
            <person name="Patel A.K."/>
            <person name="Pandya P.R."/>
            <person name="KaPatel J.A."/>
        </authorList>
    </citation>
    <scope>NUCLEOTIDE SEQUENCE [LARGE SCALE GENOMIC DNA]</scope>
    <source>
        <strain evidence="11 12">AAU1</strain>
    </source>
</reference>
<feature type="transmembrane region" description="Helical" evidence="9">
    <location>
        <begin position="136"/>
        <end position="159"/>
    </location>
</feature>
<gene>
    <name evidence="11" type="ORF">A500_04176</name>
</gene>
<dbReference type="InterPro" id="IPR004703">
    <property type="entry name" value="PTS_sugar-sp_permease"/>
</dbReference>
<evidence type="ECO:0000256" key="2">
    <source>
        <dbReference type="ARBA" id="ARBA00022448"/>
    </source>
</evidence>
<dbReference type="InterPro" id="IPR013014">
    <property type="entry name" value="PTS_EIIC_2"/>
</dbReference>
<evidence type="ECO:0000256" key="9">
    <source>
        <dbReference type="SAM" id="Phobius"/>
    </source>
</evidence>
<feature type="transmembrane region" description="Helical" evidence="9">
    <location>
        <begin position="219"/>
        <end position="241"/>
    </location>
</feature>
<evidence type="ECO:0000313" key="11">
    <source>
        <dbReference type="EMBL" id="EOR27525.1"/>
    </source>
</evidence>
<dbReference type="InterPro" id="IPR013853">
    <property type="entry name" value="EIIC-GAT"/>
</dbReference>
<dbReference type="GO" id="GO:0009401">
    <property type="term" value="P:phosphoenolpyruvate-dependent sugar phosphotransferase system"/>
    <property type="evidence" value="ECO:0007669"/>
    <property type="project" value="UniProtKB-KW"/>
</dbReference>
<keyword evidence="8 9" id="KW-0472">Membrane</keyword>
<keyword evidence="4" id="KW-0762">Sugar transport</keyword>
<sequence length="462" mass="49252">MQAIAEFFQYVMSLGSYIVLPILIFFIALILGTKVDRAFRSAVFIGIALIGINLMTKFLADNLGPAVKLMSENAGLNLDIIDVGWGAVAGAIWSTPMGIVGIPLILVTNIVLIILKQTKTLDIDIWNYHHIVTAGVLTYVATGNVILGFVGMLLMAFMVFKLADWSAPLVQKFYGLEGISLPTNSALAPLVLGVPLNYLLDKIPFVRKSNLKFDSLQKYLGPIGEPAIMALIIGAGIGIVAKYPLKETLGLAMNLSAVMIILPKIVSILVDGLSAIQDSSKIFLEKHLKGREVYLGLDAAVAIGHPSVLTVSLILIPLTVLIAAVLPGNRMMPFADLTSITFRMILIVALVHGNVLKTLLIGIVVIAQILIAGTITSPLITNVYLSLGNTLPDGAVGISSFAAGSLFTGFSIIQLLSFSVTSIAVCAVVWGLFFLVQKKELAKAINLAEVSDDLSEVASDEI</sequence>
<evidence type="ECO:0000256" key="6">
    <source>
        <dbReference type="ARBA" id="ARBA00022692"/>
    </source>
</evidence>
<evidence type="ECO:0000256" key="7">
    <source>
        <dbReference type="ARBA" id="ARBA00022989"/>
    </source>
</evidence>
<keyword evidence="12" id="KW-1185">Reference proteome</keyword>
<feature type="transmembrane region" description="Helical" evidence="9">
    <location>
        <begin position="293"/>
        <end position="326"/>
    </location>
</feature>
<dbReference type="PATRIC" id="fig|1202534.3.peg.834"/>
<feature type="transmembrane region" description="Helical" evidence="9">
    <location>
        <begin position="38"/>
        <end position="60"/>
    </location>
</feature>
<dbReference type="PIRSF" id="PIRSF006304">
    <property type="entry name" value="GatC"/>
    <property type="match status" value="1"/>
</dbReference>
<evidence type="ECO:0000256" key="4">
    <source>
        <dbReference type="ARBA" id="ARBA00022597"/>
    </source>
</evidence>
<dbReference type="RefSeq" id="WP_016206298.1">
    <property type="nucleotide sequence ID" value="NZ_ASRV01000045.1"/>
</dbReference>
<keyword evidence="2" id="KW-0813">Transport</keyword>
<evidence type="ECO:0000256" key="5">
    <source>
        <dbReference type="ARBA" id="ARBA00022683"/>
    </source>
</evidence>
<organism evidence="11 12">
    <name type="scientific">Clostridium sartagoforme AAU1</name>
    <dbReference type="NCBI Taxonomy" id="1202534"/>
    <lineage>
        <taxon>Bacteria</taxon>
        <taxon>Bacillati</taxon>
        <taxon>Bacillota</taxon>
        <taxon>Clostridia</taxon>
        <taxon>Eubacteriales</taxon>
        <taxon>Clostridiaceae</taxon>
        <taxon>Clostridium</taxon>
    </lineage>
</organism>
<name>R9CER8_9CLOT</name>
<dbReference type="GO" id="GO:0015577">
    <property type="term" value="F:galactitol transmembrane transporter activity"/>
    <property type="evidence" value="ECO:0007669"/>
    <property type="project" value="InterPro"/>
</dbReference>
<keyword evidence="7 9" id="KW-1133">Transmembrane helix</keyword>
<feature type="transmembrane region" description="Helical" evidence="9">
    <location>
        <begin position="91"/>
        <end position="115"/>
    </location>
</feature>
<comment type="caution">
    <text evidence="11">The sequence shown here is derived from an EMBL/GenBank/DDBJ whole genome shotgun (WGS) entry which is preliminary data.</text>
</comment>
<dbReference type="GO" id="GO:0005886">
    <property type="term" value="C:plasma membrane"/>
    <property type="evidence" value="ECO:0007669"/>
    <property type="project" value="UniProtKB-SubCell"/>
</dbReference>
<evidence type="ECO:0000256" key="1">
    <source>
        <dbReference type="ARBA" id="ARBA00004651"/>
    </source>
</evidence>
<feature type="transmembrane region" description="Helical" evidence="9">
    <location>
        <begin position="12"/>
        <end position="31"/>
    </location>
</feature>
<evidence type="ECO:0000256" key="3">
    <source>
        <dbReference type="ARBA" id="ARBA00022475"/>
    </source>
</evidence>
<feature type="transmembrane region" description="Helical" evidence="9">
    <location>
        <begin position="358"/>
        <end position="380"/>
    </location>
</feature>
<protein>
    <submittedName>
        <fullName evidence="11">PTS system galactitol-specific transporter subunit IIC</fullName>
    </submittedName>
</protein>
<keyword evidence="5" id="KW-0598">Phosphotransferase system</keyword>